<comment type="similarity">
    <text evidence="2 8">Belongs to the urotensin-2 family.</text>
</comment>
<accession>A0AAV7B7T5</accession>
<feature type="chain" id="PRO_5043820903" description="Urotensin-2" evidence="9">
    <location>
        <begin position="21"/>
        <end position="129"/>
    </location>
</feature>
<organism evidence="10 11">
    <name type="scientific">Engystomops pustulosus</name>
    <name type="common">Tungara frog</name>
    <name type="synonym">Physalaemus pustulosus</name>
    <dbReference type="NCBI Taxonomy" id="76066"/>
    <lineage>
        <taxon>Eukaryota</taxon>
        <taxon>Metazoa</taxon>
        <taxon>Chordata</taxon>
        <taxon>Craniata</taxon>
        <taxon>Vertebrata</taxon>
        <taxon>Euteleostomi</taxon>
        <taxon>Amphibia</taxon>
        <taxon>Batrachia</taxon>
        <taxon>Anura</taxon>
        <taxon>Neobatrachia</taxon>
        <taxon>Hyloidea</taxon>
        <taxon>Leptodactylidae</taxon>
        <taxon>Leiuperinae</taxon>
        <taxon>Engystomops</taxon>
    </lineage>
</organism>
<evidence type="ECO:0000256" key="7">
    <source>
        <dbReference type="ARBA" id="ARBA00023157"/>
    </source>
</evidence>
<keyword evidence="11" id="KW-1185">Reference proteome</keyword>
<evidence type="ECO:0000256" key="1">
    <source>
        <dbReference type="ARBA" id="ARBA00004613"/>
    </source>
</evidence>
<reference evidence="10" key="1">
    <citation type="thesis" date="2020" institute="ProQuest LLC" country="789 East Eisenhower Parkway, Ann Arbor, MI, USA">
        <title>Comparative Genomics and Chromosome Evolution.</title>
        <authorList>
            <person name="Mudd A.B."/>
        </authorList>
    </citation>
    <scope>NUCLEOTIDE SEQUENCE</scope>
    <source>
        <strain evidence="10">237g6f4</strain>
        <tissue evidence="10">Blood</tissue>
    </source>
</reference>
<evidence type="ECO:0000256" key="2">
    <source>
        <dbReference type="ARBA" id="ARBA00006719"/>
    </source>
</evidence>
<evidence type="ECO:0000256" key="8">
    <source>
        <dbReference type="RuleBase" id="RU000636"/>
    </source>
</evidence>
<keyword evidence="6 9" id="KW-0732">Signal</keyword>
<dbReference type="Proteomes" id="UP000824782">
    <property type="component" value="Unassembled WGS sequence"/>
</dbReference>
<gene>
    <name evidence="10" type="ORF">GDO81_014069</name>
</gene>
<dbReference type="PANTHER" id="PTHR14447:SF0">
    <property type="entry name" value="UROTENSIN-2"/>
    <property type="match status" value="1"/>
</dbReference>
<keyword evidence="5 8" id="KW-0372">Hormone</keyword>
<evidence type="ECO:0008006" key="12">
    <source>
        <dbReference type="Google" id="ProtNLM"/>
    </source>
</evidence>
<comment type="subcellular location">
    <subcellularLocation>
        <location evidence="1 8">Secreted</location>
    </subcellularLocation>
</comment>
<protein>
    <recommendedName>
        <fullName evidence="12">Urotensin-2</fullName>
    </recommendedName>
</protein>
<sequence length="129" mass="14994">MHKLFSCGLILAIVFNPLRSLPILDPNEISFRIPDSKTDFGDVSSWDDTHLLQNLPSFLDKGRDTDNTDDIFSKEGISLRSYNLDDFMKEELFDKQPQISLLSRLQSKERKPYKKRAGNLSECFWKYCV</sequence>
<feature type="signal peptide" evidence="9">
    <location>
        <begin position="1"/>
        <end position="20"/>
    </location>
</feature>
<dbReference type="PANTHER" id="PTHR14447">
    <property type="entry name" value="UROTENSIN 2"/>
    <property type="match status" value="1"/>
</dbReference>
<keyword evidence="4" id="KW-0165">Cleavage on pair of basic residues</keyword>
<keyword evidence="7" id="KW-1015">Disulfide bond</keyword>
<evidence type="ECO:0000256" key="6">
    <source>
        <dbReference type="ARBA" id="ARBA00022729"/>
    </source>
</evidence>
<dbReference type="GO" id="GO:0097746">
    <property type="term" value="P:blood vessel diameter maintenance"/>
    <property type="evidence" value="ECO:0007669"/>
    <property type="project" value="InterPro"/>
</dbReference>
<dbReference type="GO" id="GO:0008217">
    <property type="term" value="P:regulation of blood pressure"/>
    <property type="evidence" value="ECO:0007669"/>
    <property type="project" value="InterPro"/>
</dbReference>
<name>A0AAV7B7T5_ENGPU</name>
<evidence type="ECO:0000256" key="9">
    <source>
        <dbReference type="SAM" id="SignalP"/>
    </source>
</evidence>
<dbReference type="Pfam" id="PF02083">
    <property type="entry name" value="Urotensin_II"/>
    <property type="match status" value="1"/>
</dbReference>
<evidence type="ECO:0000256" key="5">
    <source>
        <dbReference type="ARBA" id="ARBA00022702"/>
    </source>
</evidence>
<dbReference type="GO" id="GO:0005576">
    <property type="term" value="C:extracellular region"/>
    <property type="evidence" value="ECO:0007669"/>
    <property type="project" value="UniProtKB-SubCell"/>
</dbReference>
<evidence type="ECO:0000256" key="4">
    <source>
        <dbReference type="ARBA" id="ARBA00022685"/>
    </source>
</evidence>
<evidence type="ECO:0000256" key="3">
    <source>
        <dbReference type="ARBA" id="ARBA00022525"/>
    </source>
</evidence>
<dbReference type="PROSITE" id="PS00984">
    <property type="entry name" value="UROTENSIN_II"/>
    <property type="match status" value="1"/>
</dbReference>
<proteinExistence type="inferred from homology"/>
<dbReference type="GO" id="GO:0005179">
    <property type="term" value="F:hormone activity"/>
    <property type="evidence" value="ECO:0007669"/>
    <property type="project" value="UniProtKB-KW"/>
</dbReference>
<keyword evidence="3" id="KW-0964">Secreted</keyword>
<comment type="caution">
    <text evidence="10">The sequence shown here is derived from an EMBL/GenBank/DDBJ whole genome shotgun (WGS) entry which is preliminary data.</text>
</comment>
<dbReference type="InterPro" id="IPR001483">
    <property type="entry name" value="Urotensin_II"/>
</dbReference>
<dbReference type="EMBL" id="WNYA01000006">
    <property type="protein sequence ID" value="KAG8568590.1"/>
    <property type="molecule type" value="Genomic_DNA"/>
</dbReference>
<evidence type="ECO:0000313" key="10">
    <source>
        <dbReference type="EMBL" id="KAG8568590.1"/>
    </source>
</evidence>
<dbReference type="AlphaFoldDB" id="A0AAV7B7T5"/>
<evidence type="ECO:0000313" key="11">
    <source>
        <dbReference type="Proteomes" id="UP000824782"/>
    </source>
</evidence>